<dbReference type="EMBL" id="KU052488">
    <property type="protein sequence ID" value="ALY06890.1"/>
    <property type="molecule type" value="Genomic_DNA"/>
</dbReference>
<dbReference type="Proteomes" id="UP000223158">
    <property type="component" value="Segment"/>
</dbReference>
<gene>
    <name evidence="1" type="ORF">SAC12_069</name>
</gene>
<protein>
    <submittedName>
        <fullName evidence="1">Uncharacterized protein</fullName>
    </submittedName>
</protein>
<organism evidence="1 2">
    <name type="scientific">Lactobacillus phage SA-C12</name>
    <dbReference type="NCBI Taxonomy" id="1755697"/>
    <lineage>
        <taxon>Viruses</taxon>
        <taxon>Duplodnaviria</taxon>
        <taxon>Heunggongvirae</taxon>
        <taxon>Uroviricota</taxon>
        <taxon>Caudoviricetes</taxon>
        <taxon>Tybeckvirinae</taxon>
        <taxon>Lenusvirus</taxon>
        <taxon>Lenusvirus SAC12</taxon>
    </lineage>
</organism>
<reference evidence="1 2" key="1">
    <citation type="submission" date="2015-11" db="EMBL/GenBank/DDBJ databases">
        <title>Lactobacillus brevis bacteriophage SA-C12: a mosaic Myoviridae member.</title>
        <authorList>
            <person name="Mahony J."/>
        </authorList>
    </citation>
    <scope>NUCLEOTIDE SEQUENCE [LARGE SCALE GENOMIC DNA]</scope>
</reference>
<evidence type="ECO:0000313" key="2">
    <source>
        <dbReference type="Proteomes" id="UP000223158"/>
    </source>
</evidence>
<evidence type="ECO:0000313" key="1">
    <source>
        <dbReference type="EMBL" id="ALY06890.1"/>
    </source>
</evidence>
<keyword evidence="2" id="KW-1185">Reference proteome</keyword>
<accession>A0A1I9KKG6</accession>
<name>A0A1I9KKG6_9CAUD</name>
<proteinExistence type="predicted"/>
<sequence length="94" mass="10938">MACRVFCGHTSKKNHNKITILYRGEATVKGKITISIDNGGYTVDYPNRSYKQLMADLVAVTILVAHQRLSRHELIRLIKRFWKKYKDVQYISSH</sequence>